<dbReference type="AlphaFoldDB" id="A0A2M8HDT8"/>
<dbReference type="PIRSF" id="PIRSF039033">
    <property type="entry name" value="START_dom"/>
    <property type="match status" value="1"/>
</dbReference>
<dbReference type="GO" id="GO:0005737">
    <property type="term" value="C:cytoplasm"/>
    <property type="evidence" value="ECO:0007669"/>
    <property type="project" value="UniProtKB-ARBA"/>
</dbReference>
<dbReference type="OrthoDB" id="5734556at2"/>
<dbReference type="InterPro" id="IPR023393">
    <property type="entry name" value="START-like_dom_sf"/>
</dbReference>
<dbReference type="SUPFAM" id="SSF55961">
    <property type="entry name" value="Bet v1-like"/>
    <property type="match status" value="1"/>
</dbReference>
<keyword evidence="3" id="KW-1185">Reference proteome</keyword>
<reference evidence="2 3" key="1">
    <citation type="submission" date="2017-11" db="EMBL/GenBank/DDBJ databases">
        <title>Draft genome sequence of environmental isolate Aeromonas lusitania sp. nov. MDC 2473.</title>
        <authorList>
            <person name="Colston S.M."/>
            <person name="Navarro A."/>
            <person name="Martinez-Murcia A.J."/>
            <person name="Graf J."/>
        </authorList>
    </citation>
    <scope>NUCLEOTIDE SEQUENCE [LARGE SCALE GENOMIC DNA]</scope>
    <source>
        <strain evidence="2 3">MDC 2473</strain>
    </source>
</reference>
<dbReference type="InterPro" id="IPR028347">
    <property type="entry name" value="START_dom_prot"/>
</dbReference>
<feature type="domain" description="START" evidence="1">
    <location>
        <begin position="38"/>
        <end position="195"/>
    </location>
</feature>
<dbReference type="RefSeq" id="WP_100858316.1">
    <property type="nucleotide sequence ID" value="NZ_PGCP01000003.1"/>
</dbReference>
<protein>
    <recommendedName>
        <fullName evidence="1">START domain-containing protein</fullName>
    </recommendedName>
</protein>
<evidence type="ECO:0000313" key="3">
    <source>
        <dbReference type="Proteomes" id="UP000232060"/>
    </source>
</evidence>
<dbReference type="InterPro" id="IPR002913">
    <property type="entry name" value="START_lipid-bd_dom"/>
</dbReference>
<proteinExistence type="predicted"/>
<organism evidence="2 3">
    <name type="scientific">Aeromonas lusitana</name>
    <dbReference type="NCBI Taxonomy" id="931529"/>
    <lineage>
        <taxon>Bacteria</taxon>
        <taxon>Pseudomonadati</taxon>
        <taxon>Pseudomonadota</taxon>
        <taxon>Gammaproteobacteria</taxon>
        <taxon>Aeromonadales</taxon>
        <taxon>Aeromonadaceae</taxon>
        <taxon>Aeromonas</taxon>
    </lineage>
</organism>
<gene>
    <name evidence="2" type="ORF">CUC44_01910</name>
</gene>
<evidence type="ECO:0000313" key="2">
    <source>
        <dbReference type="EMBL" id="PJC94722.1"/>
    </source>
</evidence>
<evidence type="ECO:0000259" key="1">
    <source>
        <dbReference type="Pfam" id="PF01852"/>
    </source>
</evidence>
<accession>A0A2M8HDT8</accession>
<dbReference type="InterPro" id="IPR051213">
    <property type="entry name" value="START_lipid_transfer"/>
</dbReference>
<dbReference type="Pfam" id="PF01852">
    <property type="entry name" value="START"/>
    <property type="match status" value="1"/>
</dbReference>
<dbReference type="Proteomes" id="UP000232060">
    <property type="component" value="Unassembled WGS sequence"/>
</dbReference>
<dbReference type="Gene3D" id="3.30.530.20">
    <property type="match status" value="1"/>
</dbReference>
<name>A0A2M8HDT8_9GAMM</name>
<comment type="caution">
    <text evidence="2">The sequence shown here is derived from an EMBL/GenBank/DDBJ whole genome shotgun (WGS) entry which is preliminary data.</text>
</comment>
<dbReference type="EMBL" id="PGCP01000003">
    <property type="protein sequence ID" value="PJC94722.1"/>
    <property type="molecule type" value="Genomic_DNA"/>
</dbReference>
<sequence>MNKYCVLILMWVSLSSWGQGWQPQQGEGGVQLWTQSHPPGPYLALRLEMRVMAAPATLLSVLRDTSRHREWLPKSREVRVLATSGPDDELVYTRLESPWPVQDRELITRSHVSRRADCGLELKVWAEPDALRIRSGLVRIRDSSGRWQALPQEDGSTLIRLETYTNPGNNLPGWLVNPIAIKAALESFQAIRRLMEAAPKSQHQQSLLAANVRCVATP</sequence>
<dbReference type="PANTHER" id="PTHR19308:SF14">
    <property type="entry name" value="START DOMAIN-CONTAINING PROTEIN"/>
    <property type="match status" value="1"/>
</dbReference>
<dbReference type="GO" id="GO:0008289">
    <property type="term" value="F:lipid binding"/>
    <property type="evidence" value="ECO:0007669"/>
    <property type="project" value="InterPro"/>
</dbReference>
<dbReference type="PANTHER" id="PTHR19308">
    <property type="entry name" value="PHOSPHATIDYLCHOLINE TRANSFER PROTEIN"/>
    <property type="match status" value="1"/>
</dbReference>